<reference evidence="1" key="1">
    <citation type="submission" date="2018-06" db="EMBL/GenBank/DDBJ databases">
        <authorList>
            <person name="Zhirakovskaya E."/>
        </authorList>
    </citation>
    <scope>NUCLEOTIDE SEQUENCE</scope>
</reference>
<sequence>MIINFPDDIAENLGLNKKEMLEFLVVALYKKKGIHGAMCGRILNISEMKFHGLLEKYDECVNYSSEDFLTDIENLKDV</sequence>
<name>A0A3B0XEB4_9ZZZZ</name>
<proteinExistence type="predicted"/>
<gene>
    <name evidence="1" type="ORF">MNBD_GAMMA10-3276</name>
</gene>
<dbReference type="EMBL" id="UOFJ01000227">
    <property type="protein sequence ID" value="VAW66628.1"/>
    <property type="molecule type" value="Genomic_DNA"/>
</dbReference>
<protein>
    <submittedName>
        <fullName evidence="1">Uncharacterized protein</fullName>
    </submittedName>
</protein>
<dbReference type="AlphaFoldDB" id="A0A3B0XEB4"/>
<accession>A0A3B0XEB4</accession>
<evidence type="ECO:0000313" key="1">
    <source>
        <dbReference type="EMBL" id="VAW66628.1"/>
    </source>
</evidence>
<dbReference type="Pfam" id="PF03683">
    <property type="entry name" value="UPF0175"/>
    <property type="match status" value="1"/>
</dbReference>
<dbReference type="InterPro" id="IPR005368">
    <property type="entry name" value="UPF0175"/>
</dbReference>
<organism evidence="1">
    <name type="scientific">hydrothermal vent metagenome</name>
    <dbReference type="NCBI Taxonomy" id="652676"/>
    <lineage>
        <taxon>unclassified sequences</taxon>
        <taxon>metagenomes</taxon>
        <taxon>ecological metagenomes</taxon>
    </lineage>
</organism>